<name>A0ABP8XYS9_9MICO</name>
<evidence type="ECO:0008006" key="4">
    <source>
        <dbReference type="Google" id="ProtNLM"/>
    </source>
</evidence>
<reference evidence="3" key="1">
    <citation type="journal article" date="2019" name="Int. J. Syst. Evol. Microbiol.">
        <title>The Global Catalogue of Microorganisms (GCM) 10K type strain sequencing project: providing services to taxonomists for standard genome sequencing and annotation.</title>
        <authorList>
            <consortium name="The Broad Institute Genomics Platform"/>
            <consortium name="The Broad Institute Genome Sequencing Center for Infectious Disease"/>
            <person name="Wu L."/>
            <person name="Ma J."/>
        </authorList>
    </citation>
    <scope>NUCLEOTIDE SEQUENCE [LARGE SCALE GENOMIC DNA]</scope>
    <source>
        <strain evidence="3">JCM 18961</strain>
    </source>
</reference>
<proteinExistence type="predicted"/>
<protein>
    <recommendedName>
        <fullName evidence="4">RNA polymerase sigma factor 70 region 4 type 2 domain-containing protein</fullName>
    </recommendedName>
</protein>
<dbReference type="InterPro" id="IPR013325">
    <property type="entry name" value="RNA_pol_sigma_r2"/>
</dbReference>
<sequence>MLGTGFTRTLRDAQAGDEAAFARLWSDANPLMVRYLRVIGADDPYDAACEGWITVVRGLPGFTGDELAWRVWILACTRMRAEESTLRHGWGSVTALPGVVAPGSDALEAEDLVDDDVRGDPAHRGVDDTIAALRALPLGQGEILMLRLGGGLPVRSVSDVVGADEATVQRSEARALERVGADAELLSWSLAAPPTAAELADERVATAAFRSIPRPPAWSVPRTRVVALGSVLTSSSRTGTSGRGIANAAGRSRTALLGIAVLSASAMSLGGLGAAAYVGALPDPVQKVMHDTIGAPAPEHHGSQAVRTGRVGTTGTGHTSVAGPTAASSPAAGLCRAWAADKGKGTPRQSSTAFRRLASTAGGAEQVDGYCVGVLATAPGAPTALPTTAVPTAKGPKTTHPGGSPSGTGSPTRSTAPTPGTTSTTGTPTGTTTTGTPDPSTTSGTTSTKTPNPNSPTSKGSNPKTTKSSPAKTSSPKSSPPKGGGKSTPAPTASGSFAESPLPTPVTTG</sequence>
<feature type="region of interest" description="Disordered" evidence="1">
    <location>
        <begin position="295"/>
        <end position="330"/>
    </location>
</feature>
<evidence type="ECO:0000256" key="1">
    <source>
        <dbReference type="SAM" id="MobiDB-lite"/>
    </source>
</evidence>
<dbReference type="SUPFAM" id="SSF88946">
    <property type="entry name" value="Sigma2 domain of RNA polymerase sigma factors"/>
    <property type="match status" value="1"/>
</dbReference>
<dbReference type="Proteomes" id="UP001500556">
    <property type="component" value="Unassembled WGS sequence"/>
</dbReference>
<keyword evidence="3" id="KW-1185">Reference proteome</keyword>
<feature type="compositionally biased region" description="Low complexity" evidence="1">
    <location>
        <begin position="306"/>
        <end position="330"/>
    </location>
</feature>
<feature type="region of interest" description="Disordered" evidence="1">
    <location>
        <begin position="380"/>
        <end position="509"/>
    </location>
</feature>
<dbReference type="Gene3D" id="1.10.10.10">
    <property type="entry name" value="Winged helix-like DNA-binding domain superfamily/Winged helix DNA-binding domain"/>
    <property type="match status" value="1"/>
</dbReference>
<organism evidence="2 3">
    <name type="scientific">Pedococcus ginsenosidimutans</name>
    <dbReference type="NCBI Taxonomy" id="490570"/>
    <lineage>
        <taxon>Bacteria</taxon>
        <taxon>Bacillati</taxon>
        <taxon>Actinomycetota</taxon>
        <taxon>Actinomycetes</taxon>
        <taxon>Micrococcales</taxon>
        <taxon>Intrasporangiaceae</taxon>
        <taxon>Pedococcus</taxon>
    </lineage>
</organism>
<evidence type="ECO:0000313" key="2">
    <source>
        <dbReference type="EMBL" id="GAA4717108.1"/>
    </source>
</evidence>
<comment type="caution">
    <text evidence="2">The sequence shown here is derived from an EMBL/GenBank/DDBJ whole genome shotgun (WGS) entry which is preliminary data.</text>
</comment>
<gene>
    <name evidence="2" type="ORF">GCM10025782_12720</name>
</gene>
<dbReference type="Gene3D" id="1.10.1740.10">
    <property type="match status" value="1"/>
</dbReference>
<dbReference type="EMBL" id="BAABLO010000004">
    <property type="protein sequence ID" value="GAA4717108.1"/>
    <property type="molecule type" value="Genomic_DNA"/>
</dbReference>
<accession>A0ABP8XYS9</accession>
<dbReference type="InterPro" id="IPR036388">
    <property type="entry name" value="WH-like_DNA-bd_sf"/>
</dbReference>
<dbReference type="RefSeq" id="WP_345501932.1">
    <property type="nucleotide sequence ID" value="NZ_BAABLO010000004.1"/>
</dbReference>
<evidence type="ECO:0000313" key="3">
    <source>
        <dbReference type="Proteomes" id="UP001500556"/>
    </source>
</evidence>
<feature type="compositionally biased region" description="Low complexity" evidence="1">
    <location>
        <begin position="380"/>
        <end position="492"/>
    </location>
</feature>